<dbReference type="AlphaFoldDB" id="A0A1G2Q3W8"/>
<dbReference type="GO" id="GO:0006281">
    <property type="term" value="P:DNA repair"/>
    <property type="evidence" value="ECO:0007669"/>
    <property type="project" value="InterPro"/>
</dbReference>
<dbReference type="GO" id="GO:0003824">
    <property type="term" value="F:catalytic activity"/>
    <property type="evidence" value="ECO:0007669"/>
    <property type="project" value="InterPro"/>
</dbReference>
<dbReference type="PANTHER" id="PTHR42942:SF1">
    <property type="entry name" value="ALKYLTRANSFERASE-LIKE PROTEIN 1"/>
    <property type="match status" value="1"/>
</dbReference>
<dbReference type="EMBL" id="MHTC01000042">
    <property type="protein sequence ID" value="OHA54719.1"/>
    <property type="molecule type" value="Genomic_DNA"/>
</dbReference>
<accession>A0A1G2Q3W8</accession>
<organism evidence="3 4">
    <name type="scientific">Candidatus Veblenbacteria bacterium RIFOXYB1_FULL_43_13</name>
    <dbReference type="NCBI Taxonomy" id="1802426"/>
    <lineage>
        <taxon>Bacteria</taxon>
        <taxon>Candidatus Vebleniibacteriota</taxon>
    </lineage>
</organism>
<evidence type="ECO:0000256" key="1">
    <source>
        <dbReference type="ARBA" id="ARBA00022763"/>
    </source>
</evidence>
<keyword evidence="1" id="KW-0227">DNA damage</keyword>
<dbReference type="InterPro" id="IPR036388">
    <property type="entry name" value="WH-like_DNA-bd_sf"/>
</dbReference>
<evidence type="ECO:0000313" key="3">
    <source>
        <dbReference type="EMBL" id="OHA54719.1"/>
    </source>
</evidence>
<evidence type="ECO:0000259" key="2">
    <source>
        <dbReference type="Pfam" id="PF01035"/>
    </source>
</evidence>
<dbReference type="InterPro" id="IPR052520">
    <property type="entry name" value="ATL_DNA_repair"/>
</dbReference>
<evidence type="ECO:0000313" key="4">
    <source>
        <dbReference type="Proteomes" id="UP000177575"/>
    </source>
</evidence>
<dbReference type="Pfam" id="PF01035">
    <property type="entry name" value="DNA_binding_1"/>
    <property type="match status" value="1"/>
</dbReference>
<gene>
    <name evidence="3" type="ORF">A2388_01060</name>
</gene>
<proteinExistence type="predicted"/>
<dbReference type="PANTHER" id="PTHR42942">
    <property type="entry name" value="6-O-METHYLGUANINE DNA METHYLTRANSFERASE"/>
    <property type="match status" value="1"/>
</dbReference>
<dbReference type="SUPFAM" id="SSF46767">
    <property type="entry name" value="Methylated DNA-protein cysteine methyltransferase, C-terminal domain"/>
    <property type="match status" value="1"/>
</dbReference>
<reference evidence="3 4" key="1">
    <citation type="journal article" date="2016" name="Nat. Commun.">
        <title>Thousands of microbial genomes shed light on interconnected biogeochemical processes in an aquifer system.</title>
        <authorList>
            <person name="Anantharaman K."/>
            <person name="Brown C.T."/>
            <person name="Hug L.A."/>
            <person name="Sharon I."/>
            <person name="Castelle C.J."/>
            <person name="Probst A.J."/>
            <person name="Thomas B.C."/>
            <person name="Singh A."/>
            <person name="Wilkins M.J."/>
            <person name="Karaoz U."/>
            <person name="Brodie E.L."/>
            <person name="Williams K.H."/>
            <person name="Hubbard S.S."/>
            <person name="Banfield J.F."/>
        </authorList>
    </citation>
    <scope>NUCLEOTIDE SEQUENCE [LARGE SCALE GENOMIC DNA]</scope>
</reference>
<name>A0A1G2Q3W8_9BACT</name>
<dbReference type="Gene3D" id="1.10.10.10">
    <property type="entry name" value="Winged helix-like DNA-binding domain superfamily/Winged helix DNA-binding domain"/>
    <property type="match status" value="1"/>
</dbReference>
<dbReference type="InterPro" id="IPR036217">
    <property type="entry name" value="MethylDNA_cys_MeTrfase_DNAb"/>
</dbReference>
<dbReference type="CDD" id="cd06445">
    <property type="entry name" value="ATase"/>
    <property type="match status" value="1"/>
</dbReference>
<dbReference type="NCBIfam" id="TIGR00589">
    <property type="entry name" value="ogt"/>
    <property type="match status" value="1"/>
</dbReference>
<dbReference type="InterPro" id="IPR014048">
    <property type="entry name" value="MethylDNA_cys_MeTrfase_DNA-bd"/>
</dbReference>
<sequence>MPSDFYRQVYKLVSSIPSGKVATYGQIAAILGKPRGARLVGWALNKCPTDVPWQRVINRRGMISIENLRASKDLQAELLQAEGIEIIFKQGNYWVNLEESLWQPK</sequence>
<dbReference type="Proteomes" id="UP000177575">
    <property type="component" value="Unassembled WGS sequence"/>
</dbReference>
<protein>
    <recommendedName>
        <fullName evidence="2">Methylated-DNA-[protein]-cysteine S-methyltransferase DNA binding domain-containing protein</fullName>
    </recommendedName>
</protein>
<comment type="caution">
    <text evidence="3">The sequence shown here is derived from an EMBL/GenBank/DDBJ whole genome shotgun (WGS) entry which is preliminary data.</text>
</comment>
<feature type="domain" description="Methylated-DNA-[protein]-cysteine S-methyltransferase DNA binding" evidence="2">
    <location>
        <begin position="4"/>
        <end position="84"/>
    </location>
</feature>